<reference evidence="2" key="1">
    <citation type="journal article" date="2020" name="Stud. Mycol.">
        <title>101 Dothideomycetes genomes: a test case for predicting lifestyles and emergence of pathogens.</title>
        <authorList>
            <person name="Haridas S."/>
            <person name="Albert R."/>
            <person name="Binder M."/>
            <person name="Bloem J."/>
            <person name="Labutti K."/>
            <person name="Salamov A."/>
            <person name="Andreopoulos B."/>
            <person name="Baker S."/>
            <person name="Barry K."/>
            <person name="Bills G."/>
            <person name="Bluhm B."/>
            <person name="Cannon C."/>
            <person name="Castanera R."/>
            <person name="Culley D."/>
            <person name="Daum C."/>
            <person name="Ezra D."/>
            <person name="Gonzalez J."/>
            <person name="Henrissat B."/>
            <person name="Kuo A."/>
            <person name="Liang C."/>
            <person name="Lipzen A."/>
            <person name="Lutzoni F."/>
            <person name="Magnuson J."/>
            <person name="Mondo S."/>
            <person name="Nolan M."/>
            <person name="Ohm R."/>
            <person name="Pangilinan J."/>
            <person name="Park H.-J."/>
            <person name="Ramirez L."/>
            <person name="Alfaro M."/>
            <person name="Sun H."/>
            <person name="Tritt A."/>
            <person name="Yoshinaga Y."/>
            <person name="Zwiers L.-H."/>
            <person name="Turgeon B."/>
            <person name="Goodwin S."/>
            <person name="Spatafora J."/>
            <person name="Crous P."/>
            <person name="Grigoriev I."/>
        </authorList>
    </citation>
    <scope>NUCLEOTIDE SEQUENCE</scope>
    <source>
        <strain evidence="2">CBS 123094</strain>
    </source>
</reference>
<keyword evidence="1" id="KW-0175">Coiled coil</keyword>
<feature type="coiled-coil region" evidence="1">
    <location>
        <begin position="158"/>
        <end position="185"/>
    </location>
</feature>
<evidence type="ECO:0000313" key="3">
    <source>
        <dbReference type="Proteomes" id="UP000799779"/>
    </source>
</evidence>
<keyword evidence="3" id="KW-1185">Reference proteome</keyword>
<dbReference type="Proteomes" id="UP000799779">
    <property type="component" value="Unassembled WGS sequence"/>
</dbReference>
<organism evidence="2 3">
    <name type="scientific">Amniculicola lignicola CBS 123094</name>
    <dbReference type="NCBI Taxonomy" id="1392246"/>
    <lineage>
        <taxon>Eukaryota</taxon>
        <taxon>Fungi</taxon>
        <taxon>Dikarya</taxon>
        <taxon>Ascomycota</taxon>
        <taxon>Pezizomycotina</taxon>
        <taxon>Dothideomycetes</taxon>
        <taxon>Pleosporomycetidae</taxon>
        <taxon>Pleosporales</taxon>
        <taxon>Amniculicolaceae</taxon>
        <taxon>Amniculicola</taxon>
    </lineage>
</organism>
<proteinExistence type="predicted"/>
<accession>A0A6A5VWN9</accession>
<protein>
    <submittedName>
        <fullName evidence="2">Uncharacterized protein</fullName>
    </submittedName>
</protein>
<evidence type="ECO:0000256" key="1">
    <source>
        <dbReference type="SAM" id="Coils"/>
    </source>
</evidence>
<dbReference type="EMBL" id="ML977734">
    <property type="protein sequence ID" value="KAF1993089.1"/>
    <property type="molecule type" value="Genomic_DNA"/>
</dbReference>
<gene>
    <name evidence="2" type="ORF">P154DRAFT_540709</name>
</gene>
<dbReference type="AlphaFoldDB" id="A0A6A5VWN9"/>
<name>A0A6A5VWN9_9PLEO</name>
<sequence length="209" mass="24637">MDTQQALVTKVREHYKDILWRVRDDMFNSRETLKKSMDDFRKWADGPQTNDSVAIWDKLGVLVDPAKSRPVTLEHLHDLDWFWPPYKSLWDTDVPGLISKYDASPPSQPDLPENLLEKIENLKADVKTYEGKCEQFGKLSKGKSVSKDDRNCSKIEKKKRYKELLDGAKTELSKAEKDFANYKESREVIHERIFYFNRRLRDVLEEVRL</sequence>
<evidence type="ECO:0000313" key="2">
    <source>
        <dbReference type="EMBL" id="KAF1993089.1"/>
    </source>
</evidence>